<dbReference type="Pfam" id="PF02535">
    <property type="entry name" value="Zip"/>
    <property type="match status" value="1"/>
</dbReference>
<proteinExistence type="predicted"/>
<dbReference type="PANTHER" id="PTHR11040:SF212">
    <property type="entry name" value="ZINC_IRON PERMEASE"/>
    <property type="match status" value="1"/>
</dbReference>
<keyword evidence="7" id="KW-0496">Mitochondrion</keyword>
<evidence type="ECO:0000256" key="3">
    <source>
        <dbReference type="ARBA" id="ARBA00022989"/>
    </source>
</evidence>
<evidence type="ECO:0000313" key="6">
    <source>
        <dbReference type="EMBL" id="CEP03275.1"/>
    </source>
</evidence>
<feature type="transmembrane region" description="Helical" evidence="5">
    <location>
        <begin position="306"/>
        <end position="329"/>
    </location>
</feature>
<organism evidence="6 8">
    <name type="scientific">Plasmodiophora brassicae</name>
    <name type="common">Clubroot disease agent</name>
    <dbReference type="NCBI Taxonomy" id="37360"/>
    <lineage>
        <taxon>Eukaryota</taxon>
        <taxon>Sar</taxon>
        <taxon>Rhizaria</taxon>
        <taxon>Endomyxa</taxon>
        <taxon>Phytomyxea</taxon>
        <taxon>Plasmodiophorida</taxon>
        <taxon>Plasmodiophoridae</taxon>
        <taxon>Plasmodiophora</taxon>
    </lineage>
</organism>
<keyword evidence="3 5" id="KW-1133">Transmembrane helix</keyword>
<dbReference type="AlphaFoldDB" id="A0A0G4J6T7"/>
<comment type="subcellular location">
    <subcellularLocation>
        <location evidence="1">Membrane</location>
        <topology evidence="1">Multi-pass membrane protein</topology>
    </subcellularLocation>
</comment>
<reference evidence="7 9" key="2">
    <citation type="submission" date="2018-03" db="EMBL/GenBank/DDBJ databases">
        <authorList>
            <person name="Fogelqvist J."/>
        </authorList>
    </citation>
    <scope>NUCLEOTIDE SEQUENCE [LARGE SCALE GENOMIC DNA]</scope>
</reference>
<dbReference type="EMBL" id="CDSF01000144">
    <property type="protein sequence ID" value="CEP03275.1"/>
    <property type="molecule type" value="Genomic_DNA"/>
</dbReference>
<reference evidence="6 8" key="1">
    <citation type="submission" date="2015-02" db="EMBL/GenBank/DDBJ databases">
        <authorList>
            <person name="Chooi Y.-H."/>
        </authorList>
    </citation>
    <scope>NUCLEOTIDE SEQUENCE [LARGE SCALE GENOMIC DNA]</scope>
    <source>
        <strain evidence="6">E3</strain>
    </source>
</reference>
<dbReference type="EMBL" id="OVEO01000004">
    <property type="protein sequence ID" value="SPQ95510.1"/>
    <property type="molecule type" value="Genomic_DNA"/>
</dbReference>
<dbReference type="Proteomes" id="UP000039324">
    <property type="component" value="Unassembled WGS sequence"/>
</dbReference>
<sequence>MDVLAYKVWALAAIVAVTLAGACLPYWLKRRAAGRHGSQAVLAISHSLAGGVFVTAALLHLLPDACENLALSKVMLLVATGVIFADLVESMALPNSQDYVRAAFEKDAQLVYVPKQAYVDRGETMSAALLSGQNSRHESVHAERSQHASHCPDEHVHVDPAATADSILHGHGVHHHHIQVGGSGALSWVVCCLLSVHAAVTGAALGMTTTVRSTIILAVVIIAHKGVESFAVAFNFAEAVPSRSTIVALIVYGLMTPVGAIAAVTAKAVISSSSSLLVQSVLEAISAGSFLYVGMMHLQDKTCSRLGWAFTKVLPEVFGAGLMVVVSFWI</sequence>
<dbReference type="Proteomes" id="UP000290189">
    <property type="component" value="Unassembled WGS sequence"/>
</dbReference>
<dbReference type="GO" id="GO:0005886">
    <property type="term" value="C:plasma membrane"/>
    <property type="evidence" value="ECO:0007669"/>
    <property type="project" value="TreeGrafter"/>
</dbReference>
<feature type="transmembrane region" description="Helical" evidence="5">
    <location>
        <begin position="40"/>
        <end position="62"/>
    </location>
</feature>
<name>A0A0G4J6T7_PLABS</name>
<dbReference type="OMA" id="FAHTITI"/>
<evidence type="ECO:0000256" key="4">
    <source>
        <dbReference type="ARBA" id="ARBA00023136"/>
    </source>
</evidence>
<dbReference type="STRING" id="37360.A0A0G4J6T7"/>
<dbReference type="PANTHER" id="PTHR11040">
    <property type="entry name" value="ZINC/IRON TRANSPORTER"/>
    <property type="match status" value="1"/>
</dbReference>
<feature type="transmembrane region" description="Helical" evidence="5">
    <location>
        <begin position="276"/>
        <end position="294"/>
    </location>
</feature>
<dbReference type="InterPro" id="IPR003689">
    <property type="entry name" value="ZIP"/>
</dbReference>
<evidence type="ECO:0000313" key="8">
    <source>
        <dbReference type="Proteomes" id="UP000039324"/>
    </source>
</evidence>
<protein>
    <submittedName>
        <fullName evidence="6">Uncharacterized protein</fullName>
    </submittedName>
</protein>
<evidence type="ECO:0000313" key="9">
    <source>
        <dbReference type="Proteomes" id="UP000290189"/>
    </source>
</evidence>
<feature type="transmembrane region" description="Helical" evidence="5">
    <location>
        <begin position="213"/>
        <end position="234"/>
    </location>
</feature>
<keyword evidence="2 5" id="KW-0812">Transmembrane</keyword>
<dbReference type="OrthoDB" id="448280at2759"/>
<keyword evidence="4 5" id="KW-0472">Membrane</keyword>
<keyword evidence="8" id="KW-1185">Reference proteome</keyword>
<evidence type="ECO:0000256" key="1">
    <source>
        <dbReference type="ARBA" id="ARBA00004141"/>
    </source>
</evidence>
<gene>
    <name evidence="6" type="ORF">PBRA_003035</name>
    <name evidence="7" type="ORF">PLBR_LOCUS2725</name>
</gene>
<evidence type="ECO:0000313" key="7">
    <source>
        <dbReference type="EMBL" id="SPQ95510.1"/>
    </source>
</evidence>
<accession>A0A0G4J6T7</accession>
<feature type="transmembrane region" description="Helical" evidence="5">
    <location>
        <begin position="246"/>
        <end position="270"/>
    </location>
</feature>
<feature type="transmembrane region" description="Helical" evidence="5">
    <location>
        <begin position="185"/>
        <end position="207"/>
    </location>
</feature>
<feature type="transmembrane region" description="Helical" evidence="5">
    <location>
        <begin position="6"/>
        <end position="28"/>
    </location>
</feature>
<evidence type="ECO:0000256" key="5">
    <source>
        <dbReference type="SAM" id="Phobius"/>
    </source>
</evidence>
<dbReference type="GO" id="GO:0005385">
    <property type="term" value="F:zinc ion transmembrane transporter activity"/>
    <property type="evidence" value="ECO:0007669"/>
    <property type="project" value="TreeGrafter"/>
</dbReference>
<geneLocation type="mitochondrion" evidence="7"/>
<dbReference type="PROSITE" id="PS51257">
    <property type="entry name" value="PROKAR_LIPOPROTEIN"/>
    <property type="match status" value="1"/>
</dbReference>
<feature type="transmembrane region" description="Helical" evidence="5">
    <location>
        <begin position="74"/>
        <end position="93"/>
    </location>
</feature>
<evidence type="ECO:0000256" key="2">
    <source>
        <dbReference type="ARBA" id="ARBA00022692"/>
    </source>
</evidence>